<dbReference type="SUPFAM" id="SSF53901">
    <property type="entry name" value="Thiolase-like"/>
    <property type="match status" value="2"/>
</dbReference>
<dbReference type="PANTHER" id="PTHR18919:SF107">
    <property type="entry name" value="ACETYL-COA ACETYLTRANSFERASE, CYTOSOLIC"/>
    <property type="match status" value="1"/>
</dbReference>
<keyword evidence="3 6" id="KW-0012">Acyltransferase</keyword>
<dbReference type="InterPro" id="IPR016039">
    <property type="entry name" value="Thiolase-like"/>
</dbReference>
<comment type="similarity">
    <text evidence="1 6">Belongs to the thiolase-like superfamily. Thiolase family.</text>
</comment>
<dbReference type="InterPro" id="IPR002155">
    <property type="entry name" value="Thiolase"/>
</dbReference>
<dbReference type="RefSeq" id="WP_150778139.1">
    <property type="nucleotide sequence ID" value="NZ_CABVIH010000001.1"/>
</dbReference>
<evidence type="ECO:0000256" key="2">
    <source>
        <dbReference type="ARBA" id="ARBA00022679"/>
    </source>
</evidence>
<protein>
    <submittedName>
        <fullName evidence="9">Beta-ketothiolase BktB</fullName>
        <ecNumber evidence="9">2.3.1.16</ecNumber>
    </submittedName>
</protein>
<comment type="catalytic activity">
    <reaction evidence="4">
        <text>succinyl-CoA + acetyl-CoA = 3-oxoadipyl-CoA + CoA</text>
        <dbReference type="Rhea" id="RHEA:19481"/>
        <dbReference type="ChEBI" id="CHEBI:57287"/>
        <dbReference type="ChEBI" id="CHEBI:57288"/>
        <dbReference type="ChEBI" id="CHEBI:57292"/>
        <dbReference type="ChEBI" id="CHEBI:57348"/>
        <dbReference type="EC" id="2.3.1.174"/>
    </reaction>
</comment>
<dbReference type="NCBIfam" id="NF006552">
    <property type="entry name" value="PRK09051.1"/>
    <property type="match status" value="1"/>
</dbReference>
<dbReference type="Gene3D" id="3.40.47.10">
    <property type="match status" value="2"/>
</dbReference>
<feature type="active site" description="Acyl-thioester intermediate" evidence="5">
    <location>
        <position position="91"/>
    </location>
</feature>
<dbReference type="PROSITE" id="PS00099">
    <property type="entry name" value="THIOLASE_3"/>
    <property type="match status" value="1"/>
</dbReference>
<dbReference type="Pfam" id="PF02803">
    <property type="entry name" value="Thiolase_C"/>
    <property type="match status" value="1"/>
</dbReference>
<evidence type="ECO:0000256" key="4">
    <source>
        <dbReference type="ARBA" id="ARBA00048527"/>
    </source>
</evidence>
<evidence type="ECO:0000256" key="3">
    <source>
        <dbReference type="ARBA" id="ARBA00023315"/>
    </source>
</evidence>
<dbReference type="PROSITE" id="PS00098">
    <property type="entry name" value="THIOLASE_1"/>
    <property type="match status" value="1"/>
</dbReference>
<evidence type="ECO:0000256" key="5">
    <source>
        <dbReference type="PIRSR" id="PIRSR000429-1"/>
    </source>
</evidence>
<evidence type="ECO:0000313" key="10">
    <source>
        <dbReference type="Proteomes" id="UP000375525"/>
    </source>
</evidence>
<evidence type="ECO:0000259" key="8">
    <source>
        <dbReference type="Pfam" id="PF02803"/>
    </source>
</evidence>
<dbReference type="PANTHER" id="PTHR18919">
    <property type="entry name" value="ACETYL-COA C-ACYLTRANSFERASE"/>
    <property type="match status" value="1"/>
</dbReference>
<dbReference type="InterPro" id="IPR020616">
    <property type="entry name" value="Thiolase_N"/>
</dbReference>
<dbReference type="GO" id="GO:0003985">
    <property type="term" value="F:acetyl-CoA C-acetyltransferase activity"/>
    <property type="evidence" value="ECO:0007669"/>
    <property type="project" value="TreeGrafter"/>
</dbReference>
<dbReference type="GO" id="GO:0033812">
    <property type="term" value="F:3-oxoadipyl-CoA thiolase activity"/>
    <property type="evidence" value="ECO:0007669"/>
    <property type="project" value="UniProtKB-EC"/>
</dbReference>
<gene>
    <name evidence="9" type="primary">bktB</name>
    <name evidence="9" type="ORF">PS880_00054</name>
</gene>
<feature type="active site" description="Proton acceptor" evidence="5">
    <location>
        <position position="379"/>
    </location>
</feature>
<dbReference type="FunFam" id="3.40.47.10:FF:000010">
    <property type="entry name" value="Acetyl-CoA acetyltransferase (Thiolase)"/>
    <property type="match status" value="1"/>
</dbReference>
<dbReference type="OrthoDB" id="8951704at2"/>
<dbReference type="InterPro" id="IPR020610">
    <property type="entry name" value="Thiolase_AS"/>
</dbReference>
<dbReference type="InterPro" id="IPR020617">
    <property type="entry name" value="Thiolase_C"/>
</dbReference>
<dbReference type="NCBIfam" id="TIGR01930">
    <property type="entry name" value="AcCoA-C-Actrans"/>
    <property type="match status" value="1"/>
</dbReference>
<dbReference type="AlphaFoldDB" id="A0A5E7G3K8"/>
<feature type="domain" description="Thiolase C-terminal" evidence="8">
    <location>
        <begin position="271"/>
        <end position="392"/>
    </location>
</feature>
<dbReference type="CDD" id="cd00751">
    <property type="entry name" value="thiolase"/>
    <property type="match status" value="1"/>
</dbReference>
<name>A0A5E7G3K8_PSEFL</name>
<dbReference type="InterPro" id="IPR020615">
    <property type="entry name" value="Thiolase_acyl_enz_int_AS"/>
</dbReference>
<dbReference type="EMBL" id="CABVIH010000001">
    <property type="protein sequence ID" value="VVO46279.1"/>
    <property type="molecule type" value="Genomic_DNA"/>
</dbReference>
<dbReference type="Pfam" id="PF00108">
    <property type="entry name" value="Thiolase_N"/>
    <property type="match status" value="1"/>
</dbReference>
<accession>A0A5E7G3K8</accession>
<reference evidence="9 10" key="1">
    <citation type="submission" date="2019-09" db="EMBL/GenBank/DDBJ databases">
        <authorList>
            <person name="Chandra G."/>
            <person name="Truman W A."/>
        </authorList>
    </citation>
    <scope>NUCLEOTIDE SEQUENCE [LARGE SCALE GENOMIC DNA]</scope>
    <source>
        <strain evidence="9">PS880</strain>
    </source>
</reference>
<sequence length="393" mass="40757">MNTPDIFVVSAARTAIGTFGGSLKDVPLVDLATTAVKAALQRSGVDPAQVGHLVMGSVIPTETRDAYISRVAAMNAGIPKETPAYNVNRLCGSGLQAIINAAQTLMLGDADIAIGAGAESMSSGPYLMPAARWGARMGNIQAIDYMLGILHDPFHGIHMGITAENVAARNGITREMQDALALEDQKRAAFAIANGYFSEQIAAVEIRDRKETKLFSVDEHPRATSLEQLAGMKPAFKKDGTVTAGNASGLNDGAAALVMATGAAVQANNLRPMARLVSYAHAGVEPELMGLGPIPATRLALKRAGLTVADMDVIEANIAFAAQACAVSQELDLDPAKVNPNGSGISLGHPVGATGAIIATKAIHELHRTNGRYALVTMCIGGGQGIAAIFERA</sequence>
<evidence type="ECO:0000256" key="6">
    <source>
        <dbReference type="RuleBase" id="RU003557"/>
    </source>
</evidence>
<dbReference type="PIRSF" id="PIRSF000429">
    <property type="entry name" value="Ac-CoA_Ac_transf"/>
    <property type="match status" value="1"/>
</dbReference>
<dbReference type="EC" id="2.3.1.16" evidence="9"/>
<feature type="domain" description="Thiolase N-terminal" evidence="7">
    <location>
        <begin position="6"/>
        <end position="261"/>
    </location>
</feature>
<feature type="active site" description="Proton acceptor" evidence="5">
    <location>
        <position position="349"/>
    </location>
</feature>
<evidence type="ECO:0000313" key="9">
    <source>
        <dbReference type="EMBL" id="VVO46279.1"/>
    </source>
</evidence>
<evidence type="ECO:0000256" key="1">
    <source>
        <dbReference type="ARBA" id="ARBA00010982"/>
    </source>
</evidence>
<dbReference type="GO" id="GO:0006635">
    <property type="term" value="P:fatty acid beta-oxidation"/>
    <property type="evidence" value="ECO:0007669"/>
    <property type="project" value="TreeGrafter"/>
</dbReference>
<organism evidence="9 10">
    <name type="scientific">Pseudomonas fluorescens</name>
    <dbReference type="NCBI Taxonomy" id="294"/>
    <lineage>
        <taxon>Bacteria</taxon>
        <taxon>Pseudomonadati</taxon>
        <taxon>Pseudomonadota</taxon>
        <taxon>Gammaproteobacteria</taxon>
        <taxon>Pseudomonadales</taxon>
        <taxon>Pseudomonadaceae</taxon>
        <taxon>Pseudomonas</taxon>
    </lineage>
</organism>
<proteinExistence type="inferred from homology"/>
<dbReference type="Proteomes" id="UP000375525">
    <property type="component" value="Unassembled WGS sequence"/>
</dbReference>
<keyword evidence="2 6" id="KW-0808">Transferase</keyword>
<evidence type="ECO:0000259" key="7">
    <source>
        <dbReference type="Pfam" id="PF00108"/>
    </source>
</evidence>